<sequence>MPRALSGAGSSTPSEEGFVSGSSADEPSYVDRLAVDLGSFSISTNNSHGFSLFGVQQQPLQQKCSSESGASSGETDHSNMFLVHDITNVSARFIGAKRSVVIMHGFFLFPAFMHVRE</sequence>
<keyword evidence="2" id="KW-1185">Reference proteome</keyword>
<name>A0A0M3HS49_ASCLU</name>
<evidence type="ECO:0000313" key="2">
    <source>
        <dbReference type="Proteomes" id="UP000036681"/>
    </source>
</evidence>
<dbReference type="WBParaSite" id="ALUE_0000524601-mRNA-1">
    <property type="protein sequence ID" value="ALUE_0000524601-mRNA-1"/>
    <property type="gene ID" value="ALUE_0000524601"/>
</dbReference>
<dbReference type="Proteomes" id="UP000036681">
    <property type="component" value="Unplaced"/>
</dbReference>
<evidence type="ECO:0000256" key="1">
    <source>
        <dbReference type="SAM" id="MobiDB-lite"/>
    </source>
</evidence>
<accession>A0A0M3HS49</accession>
<evidence type="ECO:0000313" key="3">
    <source>
        <dbReference type="WBParaSite" id="ALUE_0000524601-mRNA-1"/>
    </source>
</evidence>
<protein>
    <submittedName>
        <fullName evidence="3">Uncharacterized protein</fullName>
    </submittedName>
</protein>
<organism evidence="2 3">
    <name type="scientific">Ascaris lumbricoides</name>
    <name type="common">Giant roundworm</name>
    <dbReference type="NCBI Taxonomy" id="6252"/>
    <lineage>
        <taxon>Eukaryota</taxon>
        <taxon>Metazoa</taxon>
        <taxon>Ecdysozoa</taxon>
        <taxon>Nematoda</taxon>
        <taxon>Chromadorea</taxon>
        <taxon>Rhabditida</taxon>
        <taxon>Spirurina</taxon>
        <taxon>Ascaridomorpha</taxon>
        <taxon>Ascaridoidea</taxon>
        <taxon>Ascarididae</taxon>
        <taxon>Ascaris</taxon>
    </lineage>
</organism>
<feature type="compositionally biased region" description="Polar residues" evidence="1">
    <location>
        <begin position="8"/>
        <end position="25"/>
    </location>
</feature>
<feature type="region of interest" description="Disordered" evidence="1">
    <location>
        <begin position="1"/>
        <end position="26"/>
    </location>
</feature>
<proteinExistence type="predicted"/>
<dbReference type="AlphaFoldDB" id="A0A0M3HS49"/>
<reference evidence="3" key="1">
    <citation type="submission" date="2017-02" db="UniProtKB">
        <authorList>
            <consortium name="WormBaseParasite"/>
        </authorList>
    </citation>
    <scope>IDENTIFICATION</scope>
</reference>